<dbReference type="SUPFAM" id="SSF50978">
    <property type="entry name" value="WD40 repeat-like"/>
    <property type="match status" value="2"/>
</dbReference>
<evidence type="ECO:0000313" key="5">
    <source>
        <dbReference type="EMBL" id="MBN3285336.1"/>
    </source>
</evidence>
<evidence type="ECO:0000256" key="3">
    <source>
        <dbReference type="PROSITE-ProRule" id="PRU00221"/>
    </source>
</evidence>
<feature type="repeat" description="WD" evidence="3">
    <location>
        <begin position="408"/>
        <end position="447"/>
    </location>
</feature>
<name>A0ABS2YGN0_POLSP</name>
<feature type="repeat" description="WD" evidence="3">
    <location>
        <begin position="278"/>
        <end position="317"/>
    </location>
</feature>
<gene>
    <name evidence="5" type="primary">Fbxw7_1</name>
    <name evidence="5" type="ORF">GTO93_0015083</name>
</gene>
<dbReference type="PROSITE" id="PS50082">
    <property type="entry name" value="WD_REPEATS_2"/>
    <property type="match status" value="3"/>
</dbReference>
<dbReference type="Gene3D" id="2.130.10.10">
    <property type="entry name" value="YVTN repeat-like/Quinoprotein amine dehydrogenase"/>
    <property type="match status" value="2"/>
</dbReference>
<dbReference type="SMART" id="SM00320">
    <property type="entry name" value="WD40"/>
    <property type="match status" value="7"/>
</dbReference>
<dbReference type="InterPro" id="IPR020472">
    <property type="entry name" value="WD40_PAC1"/>
</dbReference>
<dbReference type="InterPro" id="IPR015943">
    <property type="entry name" value="WD40/YVTN_repeat-like_dom_sf"/>
</dbReference>
<dbReference type="PROSITE" id="PS50181">
    <property type="entry name" value="FBOX"/>
    <property type="match status" value="1"/>
</dbReference>
<keyword evidence="6" id="KW-1185">Reference proteome</keyword>
<dbReference type="InterPro" id="IPR001680">
    <property type="entry name" value="WD40_rpt"/>
</dbReference>
<comment type="caution">
    <text evidence="5">The sequence shown here is derived from an EMBL/GenBank/DDBJ whole genome shotgun (WGS) entry which is preliminary data.</text>
</comment>
<feature type="non-terminal residue" evidence="5">
    <location>
        <position position="482"/>
    </location>
</feature>
<dbReference type="PRINTS" id="PR00320">
    <property type="entry name" value="GPROTEINBRPT"/>
</dbReference>
<dbReference type="InterPro" id="IPR036322">
    <property type="entry name" value="WD40_repeat_dom_sf"/>
</dbReference>
<dbReference type="Pfam" id="PF00400">
    <property type="entry name" value="WD40"/>
    <property type="match status" value="6"/>
</dbReference>
<dbReference type="Pfam" id="PF12937">
    <property type="entry name" value="F-box-like"/>
    <property type="match status" value="1"/>
</dbReference>
<dbReference type="Gene3D" id="1.20.1280.50">
    <property type="match status" value="1"/>
</dbReference>
<evidence type="ECO:0000259" key="4">
    <source>
        <dbReference type="PROSITE" id="PS50181"/>
    </source>
</evidence>
<dbReference type="PROSITE" id="PS50294">
    <property type="entry name" value="WD_REPEATS_REGION"/>
    <property type="match status" value="2"/>
</dbReference>
<dbReference type="InterPro" id="IPR019775">
    <property type="entry name" value="WD40_repeat_CS"/>
</dbReference>
<evidence type="ECO:0000313" key="6">
    <source>
        <dbReference type="Proteomes" id="UP001166093"/>
    </source>
</evidence>
<dbReference type="InterPro" id="IPR036047">
    <property type="entry name" value="F-box-like_dom_sf"/>
</dbReference>
<reference evidence="5" key="1">
    <citation type="journal article" date="2021" name="Cell">
        <title>Tracing the genetic footprints of vertebrate landing in non-teleost ray-finned fishes.</title>
        <authorList>
            <person name="Bi X."/>
            <person name="Wang K."/>
            <person name="Yang L."/>
            <person name="Pan H."/>
            <person name="Jiang H."/>
            <person name="Wei Q."/>
            <person name="Fang M."/>
            <person name="Yu H."/>
            <person name="Zhu C."/>
            <person name="Cai Y."/>
            <person name="He Y."/>
            <person name="Gan X."/>
            <person name="Zeng H."/>
            <person name="Yu D."/>
            <person name="Zhu Y."/>
            <person name="Jiang H."/>
            <person name="Qiu Q."/>
            <person name="Yang H."/>
            <person name="Zhang Y.E."/>
            <person name="Wang W."/>
            <person name="Zhu M."/>
            <person name="He S."/>
            <person name="Zhang G."/>
        </authorList>
    </citation>
    <scope>NUCLEOTIDE SEQUENCE</scope>
    <source>
        <strain evidence="5">Pddl_001</strain>
    </source>
</reference>
<accession>A0ABS2YGN0</accession>
<dbReference type="InterPro" id="IPR001810">
    <property type="entry name" value="F-box_dom"/>
</dbReference>
<evidence type="ECO:0000256" key="1">
    <source>
        <dbReference type="ARBA" id="ARBA00022574"/>
    </source>
</evidence>
<organism evidence="5 6">
    <name type="scientific">Polyodon spathula</name>
    <name type="common">North American paddlefish</name>
    <name type="synonym">Squalus spathula</name>
    <dbReference type="NCBI Taxonomy" id="7913"/>
    <lineage>
        <taxon>Eukaryota</taxon>
        <taxon>Metazoa</taxon>
        <taxon>Chordata</taxon>
        <taxon>Craniata</taxon>
        <taxon>Vertebrata</taxon>
        <taxon>Euteleostomi</taxon>
        <taxon>Actinopterygii</taxon>
        <taxon>Chondrostei</taxon>
        <taxon>Acipenseriformes</taxon>
        <taxon>Polyodontidae</taxon>
        <taxon>Polyodon</taxon>
    </lineage>
</organism>
<dbReference type="SUPFAM" id="SSF81383">
    <property type="entry name" value="F-box domain"/>
    <property type="match status" value="1"/>
</dbReference>
<dbReference type="SMART" id="SM00256">
    <property type="entry name" value="FBOX"/>
    <property type="match status" value="1"/>
</dbReference>
<dbReference type="PROSITE" id="PS00678">
    <property type="entry name" value="WD_REPEATS_1"/>
    <property type="match status" value="2"/>
</dbReference>
<feature type="domain" description="F-box" evidence="4">
    <location>
        <begin position="36"/>
        <end position="82"/>
    </location>
</feature>
<protein>
    <submittedName>
        <fullName evidence="5">FBXW7 protein</fullName>
    </submittedName>
</protein>
<feature type="non-terminal residue" evidence="5">
    <location>
        <position position="1"/>
    </location>
</feature>
<dbReference type="CDD" id="cd00200">
    <property type="entry name" value="WD40"/>
    <property type="match status" value="1"/>
</dbReference>
<proteinExistence type="predicted"/>
<dbReference type="Proteomes" id="UP001166093">
    <property type="component" value="Unassembled WGS sequence"/>
</dbReference>
<feature type="repeat" description="WD" evidence="3">
    <location>
        <begin position="157"/>
        <end position="196"/>
    </location>
</feature>
<dbReference type="EMBL" id="JAAWVQ010146132">
    <property type="protein sequence ID" value="MBN3285336.1"/>
    <property type="molecule type" value="Genomic_DNA"/>
</dbReference>
<dbReference type="PANTHER" id="PTHR19879:SF9">
    <property type="entry name" value="TRANSCRIPTION INITIATION FACTOR TFIID SUBUNIT 5"/>
    <property type="match status" value="1"/>
</dbReference>
<keyword evidence="2" id="KW-0677">Repeat</keyword>
<evidence type="ECO:0000256" key="2">
    <source>
        <dbReference type="ARBA" id="ARBA00022737"/>
    </source>
</evidence>
<sequence>MFYVKPNPDLKPLPSQACPGEPLLPLEAPPDPASGQDFVLILPPEVSEAVLAFLPPRDLLSAACCSRAWRERANTDSLWQPLCAAEGWLDLYNNQELFGEPQHSCSTAEFLPPTYSAPCLWQFPWLTPTCPWKQVYLRASHLRLNWEGGRYTVVPPLRGHRDRVNCLDCDGRLLVSGSADRTARVWDVRSARCLCVLEGHTDAVTCVSVKAGVVVTGCADGLLRVFQEGSSACLRVLRGHTGGAVEQLCFDGSRVLSAGADWDLRWWSVDDGLCKQVLRGHQDDIQSMVLRGSLAVSSSWDESLRLWDVQGGHCLHRVNSAGVVVLCCQFDGRVLVTGDCDGGVSIYPLDRESGELGPALYCQGHTSDVITPSLPLYCLMMDDSVICSGSADSTVRVWSFTGSCLHTLSGHIGVVRCLHLLKGRLLSGGDRKKILVWDVSTGQLLNCVHRNPSLLHAWCVSDTRIVTASPEPPGTLTVLSYW</sequence>
<dbReference type="PANTHER" id="PTHR19879">
    <property type="entry name" value="TRANSCRIPTION INITIATION FACTOR TFIID"/>
    <property type="match status" value="1"/>
</dbReference>
<keyword evidence="1 3" id="KW-0853">WD repeat</keyword>